<keyword evidence="3" id="KW-0808">Transferase</keyword>
<feature type="transmembrane region" description="Helical" evidence="1">
    <location>
        <begin position="68"/>
        <end position="91"/>
    </location>
</feature>
<feature type="transmembrane region" description="Helical" evidence="1">
    <location>
        <begin position="284"/>
        <end position="305"/>
    </location>
</feature>
<sequence length="387" mass="43699">MHLNQQLCTFPVINTFFHRMMNDTSNQVPLLASRQHFEILDGLRGIAAIAVVIFHFMEIAVPDYNDSFIAHAYLAVDFFFCLSGFVIAYAYDRRISNLGLLNFLKLRLIRLHPLVIIGAVIGLAVFVFDPFSNLYRLYADSTLLLFLSSGLLIPYPLVRERYFNLFHLNPPTWSLFWEYIANIGYGLFLYKAGKKVLWSVTIIAALSLIWAAKSFGNLGIGWGGDNYIGGAARIAFSFTAGILVYRLGWRIRTRLGFAALGSILLAVFLLPFSEKYNWIIDPAMAIFVFPILVATGAGAAVHPATSRVCELSGEISYPLYMIHYPFIWLFMSYVEKYKPGMSEMIVVMLTGVISLVLVAYLVLVYVDVPIRRYFKNKMTSRPALPVS</sequence>
<keyword evidence="1" id="KW-0472">Membrane</keyword>
<feature type="transmembrane region" description="Helical" evidence="1">
    <location>
        <begin position="43"/>
        <end position="62"/>
    </location>
</feature>
<dbReference type="InterPro" id="IPR002656">
    <property type="entry name" value="Acyl_transf_3_dom"/>
</dbReference>
<organism evidence="3 4">
    <name type="scientific">Chitinophaga terrae</name>
    <name type="common">ex Kim and Jung 2007</name>
    <dbReference type="NCBI Taxonomy" id="408074"/>
    <lineage>
        <taxon>Bacteria</taxon>
        <taxon>Pseudomonadati</taxon>
        <taxon>Bacteroidota</taxon>
        <taxon>Chitinophagia</taxon>
        <taxon>Chitinophagales</taxon>
        <taxon>Chitinophagaceae</taxon>
        <taxon>Chitinophaga</taxon>
    </lineage>
</organism>
<dbReference type="STRING" id="408074.SAMN05660909_05117"/>
<keyword evidence="4" id="KW-1185">Reference proteome</keyword>
<keyword evidence="3" id="KW-0378">Hydrolase</keyword>
<keyword evidence="1" id="KW-0812">Transmembrane</keyword>
<feature type="transmembrane region" description="Helical" evidence="1">
    <location>
        <begin position="111"/>
        <end position="131"/>
    </location>
</feature>
<evidence type="ECO:0000313" key="3">
    <source>
        <dbReference type="EMBL" id="SEB06601.1"/>
    </source>
</evidence>
<name>A0A1H4GBE3_9BACT</name>
<feature type="transmembrane region" description="Helical" evidence="1">
    <location>
        <begin position="346"/>
        <end position="368"/>
    </location>
</feature>
<feature type="domain" description="Acyltransferase 3" evidence="2">
    <location>
        <begin position="40"/>
        <end position="362"/>
    </location>
</feature>
<dbReference type="Proteomes" id="UP000199656">
    <property type="component" value="Unassembled WGS sequence"/>
</dbReference>
<reference evidence="4" key="1">
    <citation type="submission" date="2016-10" db="EMBL/GenBank/DDBJ databases">
        <authorList>
            <person name="Varghese N."/>
            <person name="Submissions S."/>
        </authorList>
    </citation>
    <scope>NUCLEOTIDE SEQUENCE [LARGE SCALE GENOMIC DNA]</scope>
    <source>
        <strain evidence="4">DSM 23920</strain>
    </source>
</reference>
<protein>
    <submittedName>
        <fullName evidence="3">Peptidoglycan/LPS O-acetylase OafA/YrhL, contains acyltransferase and SGNH-hydrolase domains</fullName>
    </submittedName>
</protein>
<dbReference type="GO" id="GO:0016747">
    <property type="term" value="F:acyltransferase activity, transferring groups other than amino-acyl groups"/>
    <property type="evidence" value="ECO:0007669"/>
    <property type="project" value="InterPro"/>
</dbReference>
<evidence type="ECO:0000259" key="2">
    <source>
        <dbReference type="Pfam" id="PF01757"/>
    </source>
</evidence>
<gene>
    <name evidence="3" type="ORF">SAMN05660909_05117</name>
</gene>
<feature type="transmembrane region" description="Helical" evidence="1">
    <location>
        <begin position="317"/>
        <end position="334"/>
    </location>
</feature>
<feature type="transmembrane region" description="Helical" evidence="1">
    <location>
        <begin position="227"/>
        <end position="248"/>
    </location>
</feature>
<evidence type="ECO:0000313" key="4">
    <source>
        <dbReference type="Proteomes" id="UP000199656"/>
    </source>
</evidence>
<dbReference type="InterPro" id="IPR050879">
    <property type="entry name" value="Acyltransferase_3"/>
</dbReference>
<feature type="transmembrane region" description="Helical" evidence="1">
    <location>
        <begin position="255"/>
        <end position="272"/>
    </location>
</feature>
<proteinExistence type="predicted"/>
<accession>A0A1H4GBE3</accession>
<dbReference type="Pfam" id="PF01757">
    <property type="entry name" value="Acyl_transf_3"/>
    <property type="match status" value="1"/>
</dbReference>
<feature type="transmembrane region" description="Helical" evidence="1">
    <location>
        <begin position="137"/>
        <end position="158"/>
    </location>
</feature>
<dbReference type="GO" id="GO:0016787">
    <property type="term" value="F:hydrolase activity"/>
    <property type="evidence" value="ECO:0007669"/>
    <property type="project" value="UniProtKB-KW"/>
</dbReference>
<keyword evidence="1" id="KW-1133">Transmembrane helix</keyword>
<feature type="transmembrane region" description="Helical" evidence="1">
    <location>
        <begin position="196"/>
        <end position="215"/>
    </location>
</feature>
<dbReference type="PANTHER" id="PTHR23028:SF134">
    <property type="entry name" value="PUTATIVE (AFU_ORTHOLOGUE AFUA_4G08520)-RELATED"/>
    <property type="match status" value="1"/>
</dbReference>
<keyword evidence="3" id="KW-0012">Acyltransferase</keyword>
<evidence type="ECO:0000256" key="1">
    <source>
        <dbReference type="SAM" id="Phobius"/>
    </source>
</evidence>
<dbReference type="PANTHER" id="PTHR23028">
    <property type="entry name" value="ACETYLTRANSFERASE"/>
    <property type="match status" value="1"/>
</dbReference>
<dbReference type="EMBL" id="FNRL01000035">
    <property type="protein sequence ID" value="SEB06601.1"/>
    <property type="molecule type" value="Genomic_DNA"/>
</dbReference>
<dbReference type="AlphaFoldDB" id="A0A1H4GBE3"/>